<reference evidence="2" key="1">
    <citation type="submission" date="2018-05" db="EMBL/GenBank/DDBJ databases">
        <authorList>
            <person name="Lanie J.A."/>
            <person name="Ng W.-L."/>
            <person name="Kazmierczak K.M."/>
            <person name="Andrzejewski T.M."/>
            <person name="Davidsen T.M."/>
            <person name="Wayne K.J."/>
            <person name="Tettelin H."/>
            <person name="Glass J.I."/>
            <person name="Rusch D."/>
            <person name="Podicherti R."/>
            <person name="Tsui H.-C.T."/>
            <person name="Winkler M.E."/>
        </authorList>
    </citation>
    <scope>NUCLEOTIDE SEQUENCE</scope>
</reference>
<proteinExistence type="predicted"/>
<accession>A0A382E2P5</accession>
<feature type="non-terminal residue" evidence="2">
    <location>
        <position position="149"/>
    </location>
</feature>
<feature type="region of interest" description="Disordered" evidence="1">
    <location>
        <begin position="1"/>
        <end position="27"/>
    </location>
</feature>
<evidence type="ECO:0000256" key="1">
    <source>
        <dbReference type="SAM" id="MobiDB-lite"/>
    </source>
</evidence>
<protein>
    <submittedName>
        <fullName evidence="2">Uncharacterized protein</fullName>
    </submittedName>
</protein>
<feature type="compositionally biased region" description="Low complexity" evidence="1">
    <location>
        <begin position="7"/>
        <end position="25"/>
    </location>
</feature>
<gene>
    <name evidence="2" type="ORF">METZ01_LOCUS197599</name>
</gene>
<dbReference type="EMBL" id="UINC01042301">
    <property type="protein sequence ID" value="SVB44745.1"/>
    <property type="molecule type" value="Genomic_DNA"/>
</dbReference>
<organism evidence="2">
    <name type="scientific">marine metagenome</name>
    <dbReference type="NCBI Taxonomy" id="408172"/>
    <lineage>
        <taxon>unclassified sequences</taxon>
        <taxon>metagenomes</taxon>
        <taxon>ecological metagenomes</taxon>
    </lineage>
</organism>
<sequence length="149" mass="17512">MEEWMRKNTLSKNSATKSTKSPAKSKLTDDVNLVLQKNRISRKDDTTIEKLVQAKNTKRFDGVAYTELYEQNDCFVKLKKYEKVNDTVNKFEIDFVEGRLLNDIYNDPNNPVSHEMKSLHYYQVLNMYMAMQTYSKKKAKEEIAKIKPD</sequence>
<dbReference type="AlphaFoldDB" id="A0A382E2P5"/>
<evidence type="ECO:0000313" key="2">
    <source>
        <dbReference type="EMBL" id="SVB44745.1"/>
    </source>
</evidence>
<name>A0A382E2P5_9ZZZZ</name>